<dbReference type="RefSeq" id="WP_167704487.1">
    <property type="nucleotide sequence ID" value="NZ_CP118171.1"/>
</dbReference>
<dbReference type="Proteomes" id="UP000752013">
    <property type="component" value="Unassembled WGS sequence"/>
</dbReference>
<proteinExistence type="predicted"/>
<organism evidence="1 2">
    <name type="scientific">Entomospira nematocerorum</name>
    <dbReference type="NCBI Taxonomy" id="2719987"/>
    <lineage>
        <taxon>Bacteria</taxon>
        <taxon>Pseudomonadati</taxon>
        <taxon>Spirochaetota</taxon>
        <taxon>Spirochaetia</taxon>
        <taxon>Spirochaetales</taxon>
        <taxon>Spirochaetaceae</taxon>
        <taxon>Entomospira</taxon>
    </lineage>
</organism>
<dbReference type="EMBL" id="JAATLK010000004">
    <property type="protein sequence ID" value="NIZ47749.1"/>
    <property type="molecule type" value="Genomic_DNA"/>
</dbReference>
<evidence type="ECO:0000313" key="2">
    <source>
        <dbReference type="Proteomes" id="UP000752013"/>
    </source>
</evidence>
<dbReference type="AlphaFoldDB" id="A0A968KUX6"/>
<sequence length="121" mass="14305">MIYQAMKVFHDINFWKEAIVHHSRYLGVQLPYSKIINILDNIQQFDINAAINTYHSIYLGNARLPKVLLPKSNRNEDIKENSIKKVPPQYYQFKGKIQRLCKMLLLLTICNTRQKQEDLDV</sequence>
<protein>
    <submittedName>
        <fullName evidence="1">Uncharacterized protein</fullName>
    </submittedName>
</protein>
<evidence type="ECO:0000313" key="1">
    <source>
        <dbReference type="EMBL" id="NIZ47749.1"/>
    </source>
</evidence>
<reference evidence="1" key="1">
    <citation type="submission" date="2020-03" db="EMBL/GenBank/DDBJ databases">
        <title>Spirochaetal bacteria isolated from arthropods constitute a novel genus Entomospira genus novum within the order Spirochaetales.</title>
        <authorList>
            <person name="Grana-Miraglia L."/>
            <person name="Sikutova S."/>
            <person name="Fingerle V."/>
            <person name="Sing A."/>
            <person name="Castillo-Ramirez S."/>
            <person name="Margos G."/>
            <person name="Rudolf I."/>
        </authorList>
    </citation>
    <scope>NUCLEOTIDE SEQUENCE</scope>
    <source>
        <strain evidence="1">BR208</strain>
    </source>
</reference>
<accession>A0A968KUX6</accession>
<comment type="caution">
    <text evidence="1">The sequence shown here is derived from an EMBL/GenBank/DDBJ whole genome shotgun (WGS) entry which is preliminary data.</text>
</comment>
<keyword evidence="2" id="KW-1185">Reference proteome</keyword>
<name>A0A968KUX6_9SPIO</name>
<gene>
    <name evidence="1" type="ORF">HCT46_07465</name>
</gene>